<evidence type="ECO:0000256" key="1">
    <source>
        <dbReference type="SAM" id="Phobius"/>
    </source>
</evidence>
<feature type="transmembrane region" description="Helical" evidence="1">
    <location>
        <begin position="20"/>
        <end position="41"/>
    </location>
</feature>
<proteinExistence type="predicted"/>
<reference evidence="2 3" key="1">
    <citation type="submission" date="2013-06" db="EMBL/GenBank/DDBJ databases">
        <authorList>
            <person name="Weinstock G."/>
            <person name="Sodergren E."/>
            <person name="Lobos E.A."/>
            <person name="Fulton L."/>
            <person name="Fulton R."/>
            <person name="Courtney L."/>
            <person name="Fronick C."/>
            <person name="O'Laughlin M."/>
            <person name="Godfrey J."/>
            <person name="Wilson R.M."/>
            <person name="Miner T."/>
            <person name="Farmer C."/>
            <person name="Delehaunty K."/>
            <person name="Cordes M."/>
            <person name="Minx P."/>
            <person name="Tomlinson C."/>
            <person name="Chen J."/>
            <person name="Wollam A."/>
            <person name="Pepin K.H."/>
            <person name="Bhonagiri V."/>
            <person name="Zhang X."/>
            <person name="Warren W."/>
            <person name="Mitreva M."/>
            <person name="Mardis E.R."/>
            <person name="Wilson R.K."/>
        </authorList>
    </citation>
    <scope>NUCLEOTIDE SEQUENCE [LARGE SCALE GENOMIC DNA]</scope>
    <source>
        <strain evidence="2 3">ATCC 29426</strain>
    </source>
</reference>
<keyword evidence="1" id="KW-0812">Transmembrane</keyword>
<comment type="caution">
    <text evidence="2">The sequence shown here is derived from an EMBL/GenBank/DDBJ whole genome shotgun (WGS) entry which is preliminary data.</text>
</comment>
<dbReference type="EMBL" id="AWUY01000291">
    <property type="protein sequence ID" value="ERJ71044.1"/>
    <property type="molecule type" value="Genomic_DNA"/>
</dbReference>
<evidence type="ECO:0000313" key="2">
    <source>
        <dbReference type="EMBL" id="ERJ71044.1"/>
    </source>
</evidence>
<accession>A0ABN0NP05</accession>
<gene>
    <name evidence="2" type="ORF">HMPREF0653_02567</name>
</gene>
<keyword evidence="1" id="KW-1133">Transmembrane helix</keyword>
<dbReference type="Proteomes" id="UP000016660">
    <property type="component" value="Unassembled WGS sequence"/>
</dbReference>
<sequence length="51" mass="6157">MFDEDFGVLLLLKVYKKAKIGGYIDYFMYFCKAIVRMYMIARKRKCFVSKN</sequence>
<organism evidence="2 3">
    <name type="scientific">Prevotella disiens JCM 6334 = ATCC 29426</name>
    <dbReference type="NCBI Taxonomy" id="1235811"/>
    <lineage>
        <taxon>Bacteria</taxon>
        <taxon>Pseudomonadati</taxon>
        <taxon>Bacteroidota</taxon>
        <taxon>Bacteroidia</taxon>
        <taxon>Bacteroidales</taxon>
        <taxon>Prevotellaceae</taxon>
        <taxon>Prevotella</taxon>
    </lineage>
</organism>
<evidence type="ECO:0000313" key="3">
    <source>
        <dbReference type="Proteomes" id="UP000016660"/>
    </source>
</evidence>
<keyword evidence="3" id="KW-1185">Reference proteome</keyword>
<protein>
    <submittedName>
        <fullName evidence="2">Uncharacterized protein</fullName>
    </submittedName>
</protein>
<keyword evidence="1" id="KW-0472">Membrane</keyword>
<name>A0ABN0NP05_9BACT</name>